<dbReference type="PANTHER" id="PTHR32204">
    <property type="entry name" value="ATPASE RAVA"/>
    <property type="match status" value="1"/>
</dbReference>
<protein>
    <recommendedName>
        <fullName evidence="2">MoxR domain-containing protein</fullName>
    </recommendedName>
</protein>
<gene>
    <name evidence="3" type="ORF">WJX73_000489</name>
</gene>
<name>A0AAW1NSS0_9CHLO</name>
<evidence type="ECO:0000256" key="1">
    <source>
        <dbReference type="SAM" id="MobiDB-lite"/>
    </source>
</evidence>
<organism evidence="3 4">
    <name type="scientific">Symbiochloris irregularis</name>
    <dbReference type="NCBI Taxonomy" id="706552"/>
    <lineage>
        <taxon>Eukaryota</taxon>
        <taxon>Viridiplantae</taxon>
        <taxon>Chlorophyta</taxon>
        <taxon>core chlorophytes</taxon>
        <taxon>Trebouxiophyceae</taxon>
        <taxon>Trebouxiales</taxon>
        <taxon>Trebouxiaceae</taxon>
        <taxon>Symbiochloris</taxon>
    </lineage>
</organism>
<evidence type="ECO:0000313" key="3">
    <source>
        <dbReference type="EMBL" id="KAK9791120.1"/>
    </source>
</evidence>
<sequence length="173" mass="18563">MIQAISSLQSGLCERDAEVRLMLLAALAGEHILFIGPSGTAKSEMGRRLASLCSGTFFERLLTRFSVPKELFGPLSMNALVNLICMVGASNELPETEELDAPYDRFLIRRQVSSVSPSSTSGMLKGAVGLARERAMADDSCQGASIAEQDSLPRSDENGGGMRSGYKELSSIR</sequence>
<proteinExistence type="predicted"/>
<dbReference type="PANTHER" id="PTHR32204:SF0">
    <property type="entry name" value="ATPASE RAVA"/>
    <property type="match status" value="1"/>
</dbReference>
<dbReference type="EMBL" id="JALJOQ010000183">
    <property type="protein sequence ID" value="KAK9791120.1"/>
    <property type="molecule type" value="Genomic_DNA"/>
</dbReference>
<feature type="region of interest" description="Disordered" evidence="1">
    <location>
        <begin position="140"/>
        <end position="173"/>
    </location>
</feature>
<dbReference type="Gene3D" id="3.40.50.300">
    <property type="entry name" value="P-loop containing nucleotide triphosphate hydrolases"/>
    <property type="match status" value="1"/>
</dbReference>
<feature type="domain" description="MoxR" evidence="2">
    <location>
        <begin position="3"/>
        <end position="80"/>
    </location>
</feature>
<evidence type="ECO:0000259" key="2">
    <source>
        <dbReference type="Pfam" id="PF20030"/>
    </source>
</evidence>
<accession>A0AAW1NSS0</accession>
<dbReference type="SUPFAM" id="SSF52540">
    <property type="entry name" value="P-loop containing nucleoside triphosphate hydrolases"/>
    <property type="match status" value="1"/>
</dbReference>
<feature type="domain" description="MoxR" evidence="2">
    <location>
        <begin position="82"/>
        <end position="146"/>
    </location>
</feature>
<dbReference type="InterPro" id="IPR027417">
    <property type="entry name" value="P-loop_NTPase"/>
</dbReference>
<dbReference type="Pfam" id="PF20030">
    <property type="entry name" value="bpMoxR"/>
    <property type="match status" value="2"/>
</dbReference>
<reference evidence="3 4" key="1">
    <citation type="journal article" date="2024" name="Nat. Commun.">
        <title>Phylogenomics reveals the evolutionary origins of lichenization in chlorophyte algae.</title>
        <authorList>
            <person name="Puginier C."/>
            <person name="Libourel C."/>
            <person name="Otte J."/>
            <person name="Skaloud P."/>
            <person name="Haon M."/>
            <person name="Grisel S."/>
            <person name="Petersen M."/>
            <person name="Berrin J.G."/>
            <person name="Delaux P.M."/>
            <person name="Dal Grande F."/>
            <person name="Keller J."/>
        </authorList>
    </citation>
    <scope>NUCLEOTIDE SEQUENCE [LARGE SCALE GENOMIC DNA]</scope>
    <source>
        <strain evidence="3 4">SAG 2036</strain>
    </source>
</reference>
<dbReference type="InterPro" id="IPR050513">
    <property type="entry name" value="RavA_ATPases"/>
</dbReference>
<comment type="caution">
    <text evidence="3">The sequence shown here is derived from an EMBL/GenBank/DDBJ whole genome shotgun (WGS) entry which is preliminary data.</text>
</comment>
<dbReference type="AlphaFoldDB" id="A0AAW1NSS0"/>
<dbReference type="Proteomes" id="UP001465755">
    <property type="component" value="Unassembled WGS sequence"/>
</dbReference>
<evidence type="ECO:0000313" key="4">
    <source>
        <dbReference type="Proteomes" id="UP001465755"/>
    </source>
</evidence>
<dbReference type="InterPro" id="IPR045427">
    <property type="entry name" value="MoxR"/>
</dbReference>
<keyword evidence="4" id="KW-1185">Reference proteome</keyword>